<dbReference type="OrthoDB" id="6399635at2"/>
<dbReference type="InterPro" id="IPR036249">
    <property type="entry name" value="Thioredoxin-like_sf"/>
</dbReference>
<reference evidence="6 7" key="1">
    <citation type="submission" date="2018-08" db="EMBL/GenBank/DDBJ databases">
        <title>Genome sequence of Methylocystis hirsuta CSC1, a methanotroph able to accumulate PHAs.</title>
        <authorList>
            <person name="Bordel S."/>
            <person name="Rodriguez E."/>
            <person name="Gancedo J."/>
            <person name="Munoz R."/>
        </authorList>
    </citation>
    <scope>NUCLEOTIDE SEQUENCE [LARGE SCALE GENOMIC DNA]</scope>
    <source>
        <strain evidence="6 7">CSC1</strain>
    </source>
</reference>
<dbReference type="PROSITE" id="PS00194">
    <property type="entry name" value="THIOREDOXIN_1"/>
    <property type="match status" value="1"/>
</dbReference>
<sequence>MTPIRVGAALSFAPRALRVTGTPETTNGASFITLNSRSGLQPTGSNKNRNSSEGLRRMRLTSLALAFALLAGGGAFAMDFKPYGRGAFGQLTKAHAGRPLVVHFWSVTCPPCLVELPQWAKIAAEKKGFDVVFVNTDGDDDRARAQARIEKVGLSSADHYGFADDFVEKLYFEADSAWRGELPFTALVAPDGGVVTVTGAVDDPLIVEWLEKRVAK</sequence>
<dbReference type="AlphaFoldDB" id="A0A3M9XVG6"/>
<evidence type="ECO:0000313" key="6">
    <source>
        <dbReference type="EMBL" id="RNJ51058.1"/>
    </source>
</evidence>
<keyword evidence="2" id="KW-0201">Cytochrome c-type biogenesis</keyword>
<dbReference type="PANTHER" id="PTHR42852:SF13">
    <property type="entry name" value="PROTEIN DIPZ"/>
    <property type="match status" value="1"/>
</dbReference>
<evidence type="ECO:0000256" key="2">
    <source>
        <dbReference type="ARBA" id="ARBA00022748"/>
    </source>
</evidence>
<dbReference type="PANTHER" id="PTHR42852">
    <property type="entry name" value="THIOL:DISULFIDE INTERCHANGE PROTEIN DSBE"/>
    <property type="match status" value="1"/>
</dbReference>
<dbReference type="InterPro" id="IPR017937">
    <property type="entry name" value="Thioredoxin_CS"/>
</dbReference>
<protein>
    <submittedName>
        <fullName evidence="6">TlpA family protein disulfide reductase</fullName>
    </submittedName>
</protein>
<accession>A0A3M9XVG6</accession>
<proteinExistence type="predicted"/>
<dbReference type="Pfam" id="PF08534">
    <property type="entry name" value="Redoxin"/>
    <property type="match status" value="1"/>
</dbReference>
<evidence type="ECO:0000259" key="5">
    <source>
        <dbReference type="PROSITE" id="PS51352"/>
    </source>
</evidence>
<keyword evidence="4" id="KW-0472">Membrane</keyword>
<dbReference type="Gene3D" id="3.40.30.10">
    <property type="entry name" value="Glutaredoxin"/>
    <property type="match status" value="1"/>
</dbReference>
<dbReference type="EMBL" id="QWDD01000001">
    <property type="protein sequence ID" value="RNJ51058.1"/>
    <property type="molecule type" value="Genomic_DNA"/>
</dbReference>
<keyword evidence="4" id="KW-1133">Transmembrane helix</keyword>
<evidence type="ECO:0000256" key="1">
    <source>
        <dbReference type="ARBA" id="ARBA00004196"/>
    </source>
</evidence>
<dbReference type="InterPro" id="IPR013766">
    <property type="entry name" value="Thioredoxin_domain"/>
</dbReference>
<dbReference type="GO" id="GO:0017004">
    <property type="term" value="P:cytochrome complex assembly"/>
    <property type="evidence" value="ECO:0007669"/>
    <property type="project" value="UniProtKB-KW"/>
</dbReference>
<name>A0A3M9XVG6_9HYPH</name>
<comment type="subcellular location">
    <subcellularLocation>
        <location evidence="1">Cell envelope</location>
    </subcellularLocation>
</comment>
<keyword evidence="7" id="KW-1185">Reference proteome</keyword>
<evidence type="ECO:0000256" key="3">
    <source>
        <dbReference type="ARBA" id="ARBA00023284"/>
    </source>
</evidence>
<dbReference type="InterPro" id="IPR013740">
    <property type="entry name" value="Redoxin"/>
</dbReference>
<keyword evidence="4" id="KW-0812">Transmembrane</keyword>
<dbReference type="CDD" id="cd02966">
    <property type="entry name" value="TlpA_like_family"/>
    <property type="match status" value="1"/>
</dbReference>
<evidence type="ECO:0000313" key="7">
    <source>
        <dbReference type="Proteomes" id="UP000268623"/>
    </source>
</evidence>
<keyword evidence="3" id="KW-0676">Redox-active center</keyword>
<dbReference type="GO" id="GO:0015036">
    <property type="term" value="F:disulfide oxidoreductase activity"/>
    <property type="evidence" value="ECO:0007669"/>
    <property type="project" value="UniProtKB-ARBA"/>
</dbReference>
<feature type="domain" description="Thioredoxin" evidence="5">
    <location>
        <begin position="58"/>
        <end position="215"/>
    </location>
</feature>
<feature type="transmembrane region" description="Helical" evidence="4">
    <location>
        <begin position="60"/>
        <end position="78"/>
    </location>
</feature>
<gene>
    <name evidence="6" type="ORF">D1O30_17115</name>
</gene>
<dbReference type="InterPro" id="IPR050553">
    <property type="entry name" value="Thioredoxin_ResA/DsbE_sf"/>
</dbReference>
<dbReference type="Proteomes" id="UP000268623">
    <property type="component" value="Unassembled WGS sequence"/>
</dbReference>
<evidence type="ECO:0000256" key="4">
    <source>
        <dbReference type="SAM" id="Phobius"/>
    </source>
</evidence>
<organism evidence="6 7">
    <name type="scientific">Methylocystis hirsuta</name>
    <dbReference type="NCBI Taxonomy" id="369798"/>
    <lineage>
        <taxon>Bacteria</taxon>
        <taxon>Pseudomonadati</taxon>
        <taxon>Pseudomonadota</taxon>
        <taxon>Alphaproteobacteria</taxon>
        <taxon>Hyphomicrobiales</taxon>
        <taxon>Methylocystaceae</taxon>
        <taxon>Methylocystis</taxon>
    </lineage>
</organism>
<comment type="caution">
    <text evidence="6">The sequence shown here is derived from an EMBL/GenBank/DDBJ whole genome shotgun (WGS) entry which is preliminary data.</text>
</comment>
<dbReference type="GO" id="GO:0030313">
    <property type="term" value="C:cell envelope"/>
    <property type="evidence" value="ECO:0007669"/>
    <property type="project" value="UniProtKB-SubCell"/>
</dbReference>
<dbReference type="PROSITE" id="PS51352">
    <property type="entry name" value="THIOREDOXIN_2"/>
    <property type="match status" value="1"/>
</dbReference>
<dbReference type="SUPFAM" id="SSF52833">
    <property type="entry name" value="Thioredoxin-like"/>
    <property type="match status" value="1"/>
</dbReference>